<name>A0A7X0RXJ9_9BACL</name>
<protein>
    <recommendedName>
        <fullName evidence="4">DUF11 domain-containing protein</fullName>
    </recommendedName>
</protein>
<dbReference type="RefSeq" id="WP_185673348.1">
    <property type="nucleotide sequence ID" value="NZ_JACJVP010000077.1"/>
</dbReference>
<evidence type="ECO:0000313" key="2">
    <source>
        <dbReference type="EMBL" id="MBB6675498.1"/>
    </source>
</evidence>
<evidence type="ECO:0000256" key="1">
    <source>
        <dbReference type="SAM" id="SignalP"/>
    </source>
</evidence>
<reference evidence="2 3" key="1">
    <citation type="submission" date="2020-08" db="EMBL/GenBank/DDBJ databases">
        <title>Cohnella phylogeny.</title>
        <authorList>
            <person name="Dunlap C."/>
        </authorList>
    </citation>
    <scope>NUCLEOTIDE SEQUENCE [LARGE SCALE GENOMIC DNA]</scope>
    <source>
        <strain evidence="2 3">DSM 28246</strain>
    </source>
</reference>
<keyword evidence="1" id="KW-0732">Signal</keyword>
<feature type="signal peptide" evidence="1">
    <location>
        <begin position="1"/>
        <end position="21"/>
    </location>
</feature>
<feature type="chain" id="PRO_5039672173" description="DUF11 domain-containing protein" evidence="1">
    <location>
        <begin position="22"/>
        <end position="158"/>
    </location>
</feature>
<gene>
    <name evidence="2" type="ORF">H7C19_33045</name>
</gene>
<keyword evidence="3" id="KW-1185">Reference proteome</keyword>
<accession>A0A7X0RXJ9</accession>
<proteinExistence type="predicted"/>
<dbReference type="EMBL" id="JACJVP010000077">
    <property type="protein sequence ID" value="MBB6675498.1"/>
    <property type="molecule type" value="Genomic_DNA"/>
</dbReference>
<evidence type="ECO:0000313" key="3">
    <source>
        <dbReference type="Proteomes" id="UP000547209"/>
    </source>
</evidence>
<evidence type="ECO:0008006" key="4">
    <source>
        <dbReference type="Google" id="ProtNLM"/>
    </source>
</evidence>
<dbReference type="Proteomes" id="UP000547209">
    <property type="component" value="Unassembled WGS sequence"/>
</dbReference>
<sequence length="158" mass="17102">MLKKLSLLLLGAGLLPLLLGAGRPADLEITSVETNVIKTQRILRYDFKIRNLGDERIAAEEYPGNHPSGLEINVIPNAKLAAMMEVRKGKYDKMTLRGAGVSGSFEPGRETVCHVEYQIGKDADLSAVASAAIDASLYVLDGTSILARIPLATLENRR</sequence>
<comment type="caution">
    <text evidence="2">The sequence shown here is derived from an EMBL/GenBank/DDBJ whole genome shotgun (WGS) entry which is preliminary data.</text>
</comment>
<organism evidence="2 3">
    <name type="scientific">Cohnella nanjingensis</name>
    <dbReference type="NCBI Taxonomy" id="1387779"/>
    <lineage>
        <taxon>Bacteria</taxon>
        <taxon>Bacillati</taxon>
        <taxon>Bacillota</taxon>
        <taxon>Bacilli</taxon>
        <taxon>Bacillales</taxon>
        <taxon>Paenibacillaceae</taxon>
        <taxon>Cohnella</taxon>
    </lineage>
</organism>
<dbReference type="AlphaFoldDB" id="A0A7X0RXJ9"/>